<accession>A0ACB7V7J0</accession>
<dbReference type="EC" id="1.11.1.6" evidence="1"/>
<name>A0ACB7V7J0_DIOAL</name>
<comment type="caution">
    <text evidence="1">The sequence shown here is derived from an EMBL/GenBank/DDBJ whole genome shotgun (WGS) entry which is preliminary data.</text>
</comment>
<keyword evidence="2" id="KW-1185">Reference proteome</keyword>
<gene>
    <name evidence="1" type="ORF">IHE45_11G079100</name>
</gene>
<sequence length="92" mass="10554">MDYRLMEGFGVNTHSFINSIHGLLDDEVIIGGKKHCHVMQDLYKVIAVGSYPELKLYVQASGFEALTMRITMTLINLMIQRYGQRIYCHCGR</sequence>
<dbReference type="Proteomes" id="UP000827976">
    <property type="component" value="Chromosome 11"/>
</dbReference>
<protein>
    <submittedName>
        <fullName evidence="1">Catalase mono-functional hem-containing protein</fullName>
        <ecNumber evidence="1">1.11.1.6</ecNumber>
    </submittedName>
</protein>
<keyword evidence="1" id="KW-0560">Oxidoreductase</keyword>
<evidence type="ECO:0000313" key="2">
    <source>
        <dbReference type="Proteomes" id="UP000827976"/>
    </source>
</evidence>
<organism evidence="1 2">
    <name type="scientific">Dioscorea alata</name>
    <name type="common">Purple yam</name>
    <dbReference type="NCBI Taxonomy" id="55571"/>
    <lineage>
        <taxon>Eukaryota</taxon>
        <taxon>Viridiplantae</taxon>
        <taxon>Streptophyta</taxon>
        <taxon>Embryophyta</taxon>
        <taxon>Tracheophyta</taxon>
        <taxon>Spermatophyta</taxon>
        <taxon>Magnoliopsida</taxon>
        <taxon>Liliopsida</taxon>
        <taxon>Dioscoreales</taxon>
        <taxon>Dioscoreaceae</taxon>
        <taxon>Dioscorea</taxon>
    </lineage>
</organism>
<evidence type="ECO:0000313" key="1">
    <source>
        <dbReference type="EMBL" id="KAH7669455.1"/>
    </source>
</evidence>
<keyword evidence="1" id="KW-0575">Peroxidase</keyword>
<dbReference type="EMBL" id="CM037021">
    <property type="protein sequence ID" value="KAH7669455.1"/>
    <property type="molecule type" value="Genomic_DNA"/>
</dbReference>
<proteinExistence type="predicted"/>
<reference evidence="2" key="1">
    <citation type="journal article" date="2022" name="Nat. Commun.">
        <title>Chromosome evolution and the genetic basis of agronomically important traits in greater yam.</title>
        <authorList>
            <person name="Bredeson J.V."/>
            <person name="Lyons J.B."/>
            <person name="Oniyinde I.O."/>
            <person name="Okereke N.R."/>
            <person name="Kolade O."/>
            <person name="Nnabue I."/>
            <person name="Nwadili C.O."/>
            <person name="Hribova E."/>
            <person name="Parker M."/>
            <person name="Nwogha J."/>
            <person name="Shu S."/>
            <person name="Carlson J."/>
            <person name="Kariba R."/>
            <person name="Muthemba S."/>
            <person name="Knop K."/>
            <person name="Barton G.J."/>
            <person name="Sherwood A.V."/>
            <person name="Lopez-Montes A."/>
            <person name="Asiedu R."/>
            <person name="Jamnadass R."/>
            <person name="Muchugi A."/>
            <person name="Goodstein D."/>
            <person name="Egesi C.N."/>
            <person name="Featherston J."/>
            <person name="Asfaw A."/>
            <person name="Simpson G.G."/>
            <person name="Dolezel J."/>
            <person name="Hendre P.S."/>
            <person name="Van Deynze A."/>
            <person name="Kumar P.L."/>
            <person name="Obidiegwu J.E."/>
            <person name="Bhattacharjee R."/>
            <person name="Rokhsar D.S."/>
        </authorList>
    </citation>
    <scope>NUCLEOTIDE SEQUENCE [LARGE SCALE GENOMIC DNA]</scope>
    <source>
        <strain evidence="2">cv. TDa95/00328</strain>
    </source>
</reference>